<dbReference type="Proteomes" id="UP000593565">
    <property type="component" value="Unassembled WGS sequence"/>
</dbReference>
<proteinExistence type="predicted"/>
<feature type="region of interest" description="Disordered" evidence="1">
    <location>
        <begin position="136"/>
        <end position="168"/>
    </location>
</feature>
<keyword evidence="3" id="KW-1185">Reference proteome</keyword>
<reference evidence="2 3" key="1">
    <citation type="submission" date="2020-02" db="EMBL/GenBank/DDBJ databases">
        <title>A chromosome-scale genome assembly of the black bullhead catfish (Ameiurus melas).</title>
        <authorList>
            <person name="Wen M."/>
            <person name="Zham M."/>
            <person name="Cabau C."/>
            <person name="Klopp C."/>
            <person name="Donnadieu C."/>
            <person name="Roques C."/>
            <person name="Bouchez O."/>
            <person name="Lampietro C."/>
            <person name="Jouanno E."/>
            <person name="Herpin A."/>
            <person name="Louis A."/>
            <person name="Berthelot C."/>
            <person name="Parey E."/>
            <person name="Roest-Crollius H."/>
            <person name="Braasch I."/>
            <person name="Postlethwait J."/>
            <person name="Robinson-Rechavi M."/>
            <person name="Echchiki A."/>
            <person name="Begum T."/>
            <person name="Montfort J."/>
            <person name="Schartl M."/>
            <person name="Bobe J."/>
            <person name="Guiguen Y."/>
        </authorList>
    </citation>
    <scope>NUCLEOTIDE SEQUENCE [LARGE SCALE GENOMIC DNA]</scope>
    <source>
        <strain evidence="2">M_S1</strain>
        <tissue evidence="2">Blood</tissue>
    </source>
</reference>
<feature type="non-terminal residue" evidence="2">
    <location>
        <position position="1"/>
    </location>
</feature>
<organism evidence="2 3">
    <name type="scientific">Ameiurus melas</name>
    <name type="common">Black bullhead</name>
    <name type="synonym">Silurus melas</name>
    <dbReference type="NCBI Taxonomy" id="219545"/>
    <lineage>
        <taxon>Eukaryota</taxon>
        <taxon>Metazoa</taxon>
        <taxon>Chordata</taxon>
        <taxon>Craniata</taxon>
        <taxon>Vertebrata</taxon>
        <taxon>Euteleostomi</taxon>
        <taxon>Actinopterygii</taxon>
        <taxon>Neopterygii</taxon>
        <taxon>Teleostei</taxon>
        <taxon>Ostariophysi</taxon>
        <taxon>Siluriformes</taxon>
        <taxon>Ictaluridae</taxon>
        <taxon>Ameiurus</taxon>
    </lineage>
</organism>
<feature type="compositionally biased region" description="Polar residues" evidence="1">
    <location>
        <begin position="153"/>
        <end position="168"/>
    </location>
</feature>
<feature type="region of interest" description="Disordered" evidence="1">
    <location>
        <begin position="84"/>
        <end position="103"/>
    </location>
</feature>
<dbReference type="EMBL" id="JAAGNN010000020">
    <property type="protein sequence ID" value="KAF4076033.1"/>
    <property type="molecule type" value="Genomic_DNA"/>
</dbReference>
<evidence type="ECO:0000256" key="1">
    <source>
        <dbReference type="SAM" id="MobiDB-lite"/>
    </source>
</evidence>
<protein>
    <submittedName>
        <fullName evidence="2">Uncharacterized protein</fullName>
    </submittedName>
</protein>
<evidence type="ECO:0000313" key="3">
    <source>
        <dbReference type="Proteomes" id="UP000593565"/>
    </source>
</evidence>
<sequence length="168" mass="18183">GPSRIRLDTPVLQGQGEAGEYLRGHRAQAKVHLVSHTHSHLRTLWTCQSAYRACLWTGGGNQSTWRKTPHSTGRTQGVAVAGIKPATPKGRRGTWSLSHGASGTRQGTPCTRFQCVCGHNHIHPFIHYGQFSMSGGGNLSTRRKPPQHGGEHANSTHTWPSGNGTLEV</sequence>
<name>A0A7J6A028_AMEME</name>
<evidence type="ECO:0000313" key="2">
    <source>
        <dbReference type="EMBL" id="KAF4076033.1"/>
    </source>
</evidence>
<dbReference type="AlphaFoldDB" id="A0A7J6A028"/>
<comment type="caution">
    <text evidence="2">The sequence shown here is derived from an EMBL/GenBank/DDBJ whole genome shotgun (WGS) entry which is preliminary data.</text>
</comment>
<accession>A0A7J6A028</accession>
<gene>
    <name evidence="2" type="ORF">AMELA_G00225810</name>
</gene>